<evidence type="ECO:0000313" key="1">
    <source>
        <dbReference type="EMBL" id="KAK3715517.1"/>
    </source>
</evidence>
<dbReference type="EMBL" id="JAUTXU010000048">
    <property type="protein sequence ID" value="KAK3715517.1"/>
    <property type="molecule type" value="Genomic_DNA"/>
</dbReference>
<sequence length="580" mass="62291">MATKTAGGNAAFHNFANDYAHITDPNERRRLALAEIDKAPFGWYHVRAIVVAGIGFFTDAYDIFAIGMVTNMLGTVYWQSSNPETSGSIPESSDTAIKVATSGGTVLGQVGFGWAADQVGRKKMYGLELILIIFATLAQSLSSSSPAISITGIIIFWRVLMGIGIGGDYPLSSIITSEFATTKWRGAMMGSVFAMQGLGQFGAGIIAVIVTAGFKGSLSSAADTSVCSGVCHEAVDKMWRVIIGFGAVPGCIALYYRLTIPETPRYTFDVSRDVVQAGSDIKAYLNKMPEGVPDEVDRAQSMREQAPQIDIPKASLRDFWGHYSQWKYGKVLLGTAGSWFFLDVAFYGVGLNNSTILEAIGFGSDTINVYHYYMNIAVGNIILVCAGAIPGYWVTVALVDTVGRKPIQLMGFSILTVLFCIMGFGYDKIGHSGLFACYILCQFFFNFGPNSTTFIVPGECFPTRYRSTSHGLSAASGKVGAILAQCLIGPLRTRGATEENSSPWLNHVLEIFALFMLCGIFTTLLIPETKRKTLEQLAGEVAGTPEYDPALAGYHGGSGLSSGSDNGSDPAKEERTIGEK</sequence>
<name>A0ACC3NFN9_9PEZI</name>
<organism evidence="1 2">
    <name type="scientific">Vermiconidia calcicola</name>
    <dbReference type="NCBI Taxonomy" id="1690605"/>
    <lineage>
        <taxon>Eukaryota</taxon>
        <taxon>Fungi</taxon>
        <taxon>Dikarya</taxon>
        <taxon>Ascomycota</taxon>
        <taxon>Pezizomycotina</taxon>
        <taxon>Dothideomycetes</taxon>
        <taxon>Dothideomycetidae</taxon>
        <taxon>Mycosphaerellales</taxon>
        <taxon>Extremaceae</taxon>
        <taxon>Vermiconidia</taxon>
    </lineage>
</organism>
<protein>
    <submittedName>
        <fullName evidence="1">Acid phosphatase pho5</fullName>
    </submittedName>
</protein>
<reference evidence="1" key="1">
    <citation type="submission" date="2023-07" db="EMBL/GenBank/DDBJ databases">
        <title>Black Yeasts Isolated from many extreme environments.</title>
        <authorList>
            <person name="Coleine C."/>
            <person name="Stajich J.E."/>
            <person name="Selbmann L."/>
        </authorList>
    </citation>
    <scope>NUCLEOTIDE SEQUENCE</scope>
    <source>
        <strain evidence="1">CCFEE 5714</strain>
    </source>
</reference>
<evidence type="ECO:0000313" key="2">
    <source>
        <dbReference type="Proteomes" id="UP001281147"/>
    </source>
</evidence>
<gene>
    <name evidence="1" type="primary">PHO5_2</name>
    <name evidence="1" type="ORF">LTR37_007005</name>
</gene>
<keyword evidence="2" id="KW-1185">Reference proteome</keyword>
<comment type="caution">
    <text evidence="1">The sequence shown here is derived from an EMBL/GenBank/DDBJ whole genome shotgun (WGS) entry which is preliminary data.</text>
</comment>
<accession>A0ACC3NFN9</accession>
<dbReference type="Proteomes" id="UP001281147">
    <property type="component" value="Unassembled WGS sequence"/>
</dbReference>
<proteinExistence type="predicted"/>